<feature type="binding site" evidence="2">
    <location>
        <begin position="28"/>
        <end position="29"/>
    </location>
    <ligand>
        <name>substrate</name>
    </ligand>
</feature>
<dbReference type="GeneID" id="4988993"/>
<dbReference type="Gene3D" id="3.40.50.1240">
    <property type="entry name" value="Phosphoglycerate mutase-like"/>
    <property type="match status" value="1"/>
</dbReference>
<feature type="active site" description="Proton donor/acceptor" evidence="1">
    <location>
        <position position="103"/>
    </location>
</feature>
<accession>A0AAJ8BYH7</accession>
<dbReference type="PANTHER" id="PTHR48100">
    <property type="entry name" value="BROAD-SPECIFICITY PHOSPHATASE YOR283W-RELATED"/>
    <property type="match status" value="1"/>
</dbReference>
<evidence type="ECO:0000313" key="3">
    <source>
        <dbReference type="RefSeq" id="XP_059604841.1"/>
    </source>
</evidence>
<feature type="binding site" evidence="2">
    <location>
        <begin position="103"/>
        <end position="106"/>
    </location>
    <ligand>
        <name>substrate</name>
    </ligand>
</feature>
<dbReference type="RefSeq" id="XP_059604841.1">
    <property type="nucleotide sequence ID" value="XM_059745192.1"/>
</dbReference>
<organism evidence="3">
    <name type="scientific">Aspergillus niger</name>
    <dbReference type="NCBI Taxonomy" id="5061"/>
    <lineage>
        <taxon>Eukaryota</taxon>
        <taxon>Fungi</taxon>
        <taxon>Dikarya</taxon>
        <taxon>Ascomycota</taxon>
        <taxon>Pezizomycotina</taxon>
        <taxon>Eurotiomycetes</taxon>
        <taxon>Eurotiomycetidae</taxon>
        <taxon>Eurotiales</taxon>
        <taxon>Aspergillaceae</taxon>
        <taxon>Aspergillus</taxon>
        <taxon>Aspergillus subgen. Circumdati</taxon>
    </lineage>
</organism>
<dbReference type="KEGG" id="ang:An16g06010"/>
<name>A0AAJ8BYH7_ASPNG</name>
<dbReference type="Pfam" id="PF00300">
    <property type="entry name" value="His_Phos_1"/>
    <property type="match status" value="1"/>
</dbReference>
<dbReference type="InterPro" id="IPR013078">
    <property type="entry name" value="His_Pase_superF_clade-1"/>
</dbReference>
<dbReference type="InterPro" id="IPR029033">
    <property type="entry name" value="His_PPase_superfam"/>
</dbReference>
<dbReference type="PANTHER" id="PTHR48100:SF15">
    <property type="entry name" value="SEDOHEPTULOSE 1,7-BISPHOSPHATASE"/>
    <property type="match status" value="1"/>
</dbReference>
<dbReference type="SMART" id="SM00855">
    <property type="entry name" value="PGAM"/>
    <property type="match status" value="1"/>
</dbReference>
<evidence type="ECO:0000256" key="2">
    <source>
        <dbReference type="PIRSR" id="PIRSR613078-2"/>
    </source>
</evidence>
<reference evidence="3" key="2">
    <citation type="submission" date="2025-08" db="UniProtKB">
        <authorList>
            <consortium name="RefSeq"/>
        </authorList>
    </citation>
    <scope>IDENTIFICATION</scope>
</reference>
<feature type="binding site" evidence="2">
    <location>
        <position position="72"/>
    </location>
    <ligand>
        <name>substrate</name>
    </ligand>
</feature>
<reference evidence="3" key="1">
    <citation type="submission" date="2025-02" db="EMBL/GenBank/DDBJ databases">
        <authorList>
            <consortium name="NCBI Genome Project"/>
        </authorList>
    </citation>
    <scope>NUCLEOTIDE SEQUENCE</scope>
</reference>
<dbReference type="CDD" id="cd07067">
    <property type="entry name" value="HP_PGM_like"/>
    <property type="match status" value="1"/>
</dbReference>
<dbReference type="InterPro" id="IPR050275">
    <property type="entry name" value="PGM_Phosphatase"/>
</dbReference>
<feature type="active site" description="Tele-phosphohistidine intermediate" evidence="1">
    <location>
        <position position="16"/>
    </location>
</feature>
<evidence type="ECO:0000256" key="1">
    <source>
        <dbReference type="PIRSR" id="PIRSR613078-1"/>
    </source>
</evidence>
<evidence type="ECO:0008006" key="4">
    <source>
        <dbReference type="Google" id="ProtNLM"/>
    </source>
</evidence>
<protein>
    <recommendedName>
        <fullName evidence="4">Phosphoglycerate mutase</fullName>
    </recommendedName>
</protein>
<proteinExistence type="predicted"/>
<gene>
    <name evidence="3" type="ORF">An16g06010</name>
</gene>
<sequence length="260" mass="28789">MPDKDAGTPRVFLYRHGETEWSKSGRYTGISEIQLTDDGVKQVSASGKILVGAGKLIDTAKLARVYVSPRQRAKHTFDLAFGEAEKQGLKEAGKVEETERLAEWGYGLYEGMLTKEIRALRKEHGLDGERAWDIWRDGCEEGESPADVTARIDSLIEEIRDLHRGNMHGEAPADVVLIAHGHTLRAFTKRWLGYPMEFPLSMMLEPGAVGVLRWYGSMLGGGYRHTSQPFSTLVFAYATPSNYLLSAYLLAGAAVTPLLC</sequence>
<dbReference type="SUPFAM" id="SSF53254">
    <property type="entry name" value="Phosphoglycerate mutase-like"/>
    <property type="match status" value="1"/>
</dbReference>
<dbReference type="AlphaFoldDB" id="A0AAJ8BYH7"/>